<reference evidence="1" key="2">
    <citation type="journal article" date="2022" name="New Phytol.">
        <title>Evolutionary transition to the ectomycorrhizal habit in the genomes of a hyperdiverse lineage of mushroom-forming fungi.</title>
        <authorList>
            <person name="Looney B."/>
            <person name="Miyauchi S."/>
            <person name="Morin E."/>
            <person name="Drula E."/>
            <person name="Courty P.E."/>
            <person name="Kohler A."/>
            <person name="Kuo A."/>
            <person name="LaButti K."/>
            <person name="Pangilinan J."/>
            <person name="Lipzen A."/>
            <person name="Riley R."/>
            <person name="Andreopoulos W."/>
            <person name="He G."/>
            <person name="Johnson J."/>
            <person name="Nolan M."/>
            <person name="Tritt A."/>
            <person name="Barry K.W."/>
            <person name="Grigoriev I.V."/>
            <person name="Nagy L.G."/>
            <person name="Hibbett D."/>
            <person name="Henrissat B."/>
            <person name="Matheny P.B."/>
            <person name="Labbe J."/>
            <person name="Martin F.M."/>
        </authorList>
    </citation>
    <scope>NUCLEOTIDE SEQUENCE</scope>
    <source>
        <strain evidence="1">FP105234-sp</strain>
    </source>
</reference>
<accession>A0ACB8R8L9</accession>
<organism evidence="1 2">
    <name type="scientific">Auriscalpium vulgare</name>
    <dbReference type="NCBI Taxonomy" id="40419"/>
    <lineage>
        <taxon>Eukaryota</taxon>
        <taxon>Fungi</taxon>
        <taxon>Dikarya</taxon>
        <taxon>Basidiomycota</taxon>
        <taxon>Agaricomycotina</taxon>
        <taxon>Agaricomycetes</taxon>
        <taxon>Russulales</taxon>
        <taxon>Auriscalpiaceae</taxon>
        <taxon>Auriscalpium</taxon>
    </lineage>
</organism>
<evidence type="ECO:0000313" key="2">
    <source>
        <dbReference type="Proteomes" id="UP000814033"/>
    </source>
</evidence>
<dbReference type="Proteomes" id="UP000814033">
    <property type="component" value="Unassembled WGS sequence"/>
</dbReference>
<sequence>MASSAGRRRDEATKAARGKSGIRMAESRALIVFHPMEHRLVSIPVPRHLNAAMVALPHDVHVEIIKWVYRNSQHVDIDYRTLSACSLVCKIWTTPAQRLLFRCISPRDAVANLRKIDQLLPVLQRKNLLGTLRCLEMYESFYFESDIPPPVPLKLPQGVNVNWNYPTLAGRLLEGTDTSALRELEMSTIEWDYPPCVDALTSTSMLKNLSSLVLLDGALPPWAILDRCARLETLVFAVRPAIAVVLPRTLTHVGYHAITKDDRLPLRFLVEALKALPSLGLVTATRELSPADVADLTRGCKEIGADFVVLSDYRMFRRMQNVDWI</sequence>
<name>A0ACB8R8L9_9AGAM</name>
<proteinExistence type="predicted"/>
<protein>
    <submittedName>
        <fullName evidence="1">Uncharacterized protein</fullName>
    </submittedName>
</protein>
<reference evidence="1" key="1">
    <citation type="submission" date="2021-02" db="EMBL/GenBank/DDBJ databases">
        <authorList>
            <consortium name="DOE Joint Genome Institute"/>
            <person name="Ahrendt S."/>
            <person name="Looney B.P."/>
            <person name="Miyauchi S."/>
            <person name="Morin E."/>
            <person name="Drula E."/>
            <person name="Courty P.E."/>
            <person name="Chicoki N."/>
            <person name="Fauchery L."/>
            <person name="Kohler A."/>
            <person name="Kuo A."/>
            <person name="Labutti K."/>
            <person name="Pangilinan J."/>
            <person name="Lipzen A."/>
            <person name="Riley R."/>
            <person name="Andreopoulos W."/>
            <person name="He G."/>
            <person name="Johnson J."/>
            <person name="Barry K.W."/>
            <person name="Grigoriev I.V."/>
            <person name="Nagy L."/>
            <person name="Hibbett D."/>
            <person name="Henrissat B."/>
            <person name="Matheny P.B."/>
            <person name="Labbe J."/>
            <person name="Martin F."/>
        </authorList>
    </citation>
    <scope>NUCLEOTIDE SEQUENCE</scope>
    <source>
        <strain evidence="1">FP105234-sp</strain>
    </source>
</reference>
<gene>
    <name evidence="1" type="ORF">FA95DRAFT_1611947</name>
</gene>
<comment type="caution">
    <text evidence="1">The sequence shown here is derived from an EMBL/GenBank/DDBJ whole genome shotgun (WGS) entry which is preliminary data.</text>
</comment>
<evidence type="ECO:0000313" key="1">
    <source>
        <dbReference type="EMBL" id="KAI0040252.1"/>
    </source>
</evidence>
<dbReference type="EMBL" id="MU276213">
    <property type="protein sequence ID" value="KAI0040252.1"/>
    <property type="molecule type" value="Genomic_DNA"/>
</dbReference>
<keyword evidence="2" id="KW-1185">Reference proteome</keyword>